<dbReference type="GO" id="GO:0005524">
    <property type="term" value="F:ATP binding"/>
    <property type="evidence" value="ECO:0007669"/>
    <property type="project" value="UniProtKB-KW"/>
</dbReference>
<keyword evidence="9" id="KW-0067">ATP-binding</keyword>
<dbReference type="GO" id="GO:0005886">
    <property type="term" value="C:plasma membrane"/>
    <property type="evidence" value="ECO:0007669"/>
    <property type="project" value="UniProtKB-SubCell"/>
</dbReference>
<dbReference type="PRINTS" id="PR00344">
    <property type="entry name" value="BCTRLSENSOR"/>
</dbReference>
<evidence type="ECO:0000313" key="16">
    <source>
        <dbReference type="EMBL" id="ORC20638.1"/>
    </source>
</evidence>
<dbReference type="InterPro" id="IPR036097">
    <property type="entry name" value="HisK_dim/P_sf"/>
</dbReference>
<dbReference type="InterPro" id="IPR004358">
    <property type="entry name" value="Sig_transdc_His_kin-like_C"/>
</dbReference>
<dbReference type="Gene3D" id="3.30.565.10">
    <property type="entry name" value="Histidine kinase-like ATPase, C-terminal domain"/>
    <property type="match status" value="1"/>
</dbReference>
<evidence type="ECO:0000256" key="7">
    <source>
        <dbReference type="ARBA" id="ARBA00022741"/>
    </source>
</evidence>
<name>A0A1Y1RQA9_9MICC</name>
<sequence>MPDGLPGPKLVGVNLTVIALLAAVLGLALGVVSMLAVQRSERQRARWADVEEPTLSDGAADVLAVIGRAYVVVDAVDGVVQASPGAYALGLVRGHTVVSDEMLDMIDQVRSKGVIAEKEIILTRGFYDQNRLVIDVRVAPVGDEYILVLADDRTEIARAQTVRTDFVANVSHELKTPVGAVGLMAEAIETSADDPESVRYFTSKLKRESQRLAALVQDVIELSRLQSADMVVSSTLVDVPHLVADAVDRNRLTAEGKSIDLLVGGVADRPVHGDPELLGTALRNLIENAVRYSPENTKVGIGMAVKGDTVRISVKDQGPGIPEDEQDRIFERFYRVDPARSRQTGGTGLGLSIVKHIVGQHGGEVTLWSQPGAGSTFTIVLPVVDEETEQDLLGELPAGGSQLQLLDSTTYDAPQPTGSALPAKDARK</sequence>
<evidence type="ECO:0000256" key="13">
    <source>
        <dbReference type="SAM" id="MobiDB-lite"/>
    </source>
</evidence>
<keyword evidence="11 14" id="KW-0472">Membrane</keyword>
<reference evidence="16 17" key="1">
    <citation type="submission" date="2016-05" db="EMBL/GenBank/DDBJ databases">
        <title>Draft genome sequence of a porcine commensal Rothia nasimurium.</title>
        <authorList>
            <person name="Gaiser R.A."/>
            <person name="Van Baarlen P."/>
            <person name="Wells J.M."/>
        </authorList>
    </citation>
    <scope>NUCLEOTIDE SEQUENCE [LARGE SCALE GENOMIC DNA]</scope>
    <source>
        <strain evidence="16 17">PT-32</strain>
    </source>
</reference>
<evidence type="ECO:0000256" key="10">
    <source>
        <dbReference type="ARBA" id="ARBA00023012"/>
    </source>
</evidence>
<evidence type="ECO:0000256" key="3">
    <source>
        <dbReference type="ARBA" id="ARBA00012438"/>
    </source>
</evidence>
<gene>
    <name evidence="16" type="ORF">A7979_10970</name>
</gene>
<evidence type="ECO:0000259" key="15">
    <source>
        <dbReference type="PROSITE" id="PS50109"/>
    </source>
</evidence>
<dbReference type="SMART" id="SM00388">
    <property type="entry name" value="HisKA"/>
    <property type="match status" value="1"/>
</dbReference>
<evidence type="ECO:0000256" key="11">
    <source>
        <dbReference type="ARBA" id="ARBA00023136"/>
    </source>
</evidence>
<keyword evidence="14" id="KW-0812">Transmembrane</keyword>
<dbReference type="GO" id="GO:0004721">
    <property type="term" value="F:phosphoprotein phosphatase activity"/>
    <property type="evidence" value="ECO:0007669"/>
    <property type="project" value="TreeGrafter"/>
</dbReference>
<evidence type="ECO:0000256" key="9">
    <source>
        <dbReference type="ARBA" id="ARBA00022840"/>
    </source>
</evidence>
<proteinExistence type="predicted"/>
<evidence type="ECO:0000256" key="6">
    <source>
        <dbReference type="ARBA" id="ARBA00022679"/>
    </source>
</evidence>
<evidence type="ECO:0000256" key="14">
    <source>
        <dbReference type="SAM" id="Phobius"/>
    </source>
</evidence>
<comment type="subcellular location">
    <subcellularLocation>
        <location evidence="2">Cell membrane</location>
    </subcellularLocation>
</comment>
<dbReference type="GO" id="GO:0000155">
    <property type="term" value="F:phosphorelay sensor kinase activity"/>
    <property type="evidence" value="ECO:0007669"/>
    <property type="project" value="InterPro"/>
</dbReference>
<dbReference type="PANTHER" id="PTHR45453">
    <property type="entry name" value="PHOSPHATE REGULON SENSOR PROTEIN PHOR"/>
    <property type="match status" value="1"/>
</dbReference>
<dbReference type="Gene3D" id="1.10.287.130">
    <property type="match status" value="1"/>
</dbReference>
<dbReference type="PROSITE" id="PS50109">
    <property type="entry name" value="HIS_KIN"/>
    <property type="match status" value="1"/>
</dbReference>
<protein>
    <recommendedName>
        <fullName evidence="12">Sensor-like histidine kinase SenX3</fullName>
        <ecNumber evidence="3">2.7.13.3</ecNumber>
    </recommendedName>
</protein>
<dbReference type="SUPFAM" id="SSF47384">
    <property type="entry name" value="Homodimeric domain of signal transducing histidine kinase"/>
    <property type="match status" value="1"/>
</dbReference>
<dbReference type="InterPro" id="IPR003661">
    <property type="entry name" value="HisK_dim/P_dom"/>
</dbReference>
<evidence type="ECO:0000256" key="5">
    <source>
        <dbReference type="ARBA" id="ARBA00022553"/>
    </source>
</evidence>
<dbReference type="EMBL" id="LXWF01000012">
    <property type="protein sequence ID" value="ORC20638.1"/>
    <property type="molecule type" value="Genomic_DNA"/>
</dbReference>
<dbReference type="EC" id="2.7.13.3" evidence="3"/>
<dbReference type="FunFam" id="1.10.287.130:FF:000008">
    <property type="entry name" value="Two-component sensor histidine kinase"/>
    <property type="match status" value="1"/>
</dbReference>
<accession>A0A1Y1RQA9</accession>
<comment type="catalytic activity">
    <reaction evidence="1">
        <text>ATP + protein L-histidine = ADP + protein N-phospho-L-histidine.</text>
        <dbReference type="EC" id="2.7.13.3"/>
    </reaction>
</comment>
<keyword evidence="7" id="KW-0547">Nucleotide-binding</keyword>
<feature type="domain" description="Histidine kinase" evidence="15">
    <location>
        <begin position="169"/>
        <end position="385"/>
    </location>
</feature>
<feature type="compositionally biased region" description="Polar residues" evidence="13">
    <location>
        <begin position="407"/>
        <end position="418"/>
    </location>
</feature>
<dbReference type="PANTHER" id="PTHR45453:SF1">
    <property type="entry name" value="PHOSPHATE REGULON SENSOR PROTEIN PHOR"/>
    <property type="match status" value="1"/>
</dbReference>
<feature type="transmembrane region" description="Helical" evidence="14">
    <location>
        <begin position="12"/>
        <end position="37"/>
    </location>
</feature>
<feature type="region of interest" description="Disordered" evidence="13">
    <location>
        <begin position="407"/>
        <end position="428"/>
    </location>
</feature>
<evidence type="ECO:0000256" key="12">
    <source>
        <dbReference type="ARBA" id="ARBA00039401"/>
    </source>
</evidence>
<evidence type="ECO:0000256" key="2">
    <source>
        <dbReference type="ARBA" id="ARBA00004236"/>
    </source>
</evidence>
<dbReference type="Proteomes" id="UP000192359">
    <property type="component" value="Unassembled WGS sequence"/>
</dbReference>
<dbReference type="InterPro" id="IPR005467">
    <property type="entry name" value="His_kinase_dom"/>
</dbReference>
<evidence type="ECO:0000256" key="4">
    <source>
        <dbReference type="ARBA" id="ARBA00022475"/>
    </source>
</evidence>
<dbReference type="CDD" id="cd00075">
    <property type="entry name" value="HATPase"/>
    <property type="match status" value="1"/>
</dbReference>
<dbReference type="InterPro" id="IPR003594">
    <property type="entry name" value="HATPase_dom"/>
</dbReference>
<keyword evidence="8 16" id="KW-0418">Kinase</keyword>
<organism evidence="16 17">
    <name type="scientific">Rothia nasimurium</name>
    <dbReference type="NCBI Taxonomy" id="85336"/>
    <lineage>
        <taxon>Bacteria</taxon>
        <taxon>Bacillati</taxon>
        <taxon>Actinomycetota</taxon>
        <taxon>Actinomycetes</taxon>
        <taxon>Micrococcales</taxon>
        <taxon>Micrococcaceae</taxon>
        <taxon>Rothia</taxon>
    </lineage>
</organism>
<dbReference type="GO" id="GO:0016036">
    <property type="term" value="P:cellular response to phosphate starvation"/>
    <property type="evidence" value="ECO:0007669"/>
    <property type="project" value="TreeGrafter"/>
</dbReference>
<dbReference type="SMART" id="SM00387">
    <property type="entry name" value="HATPase_c"/>
    <property type="match status" value="1"/>
</dbReference>
<dbReference type="InterPro" id="IPR050351">
    <property type="entry name" value="BphY/WalK/GraS-like"/>
</dbReference>
<keyword evidence="17" id="KW-1185">Reference proteome</keyword>
<dbReference type="InterPro" id="IPR036890">
    <property type="entry name" value="HATPase_C_sf"/>
</dbReference>
<dbReference type="FunFam" id="3.30.565.10:FF:000006">
    <property type="entry name" value="Sensor histidine kinase WalK"/>
    <property type="match status" value="1"/>
</dbReference>
<keyword evidence="10" id="KW-0902">Two-component regulatory system</keyword>
<dbReference type="Pfam" id="PF02518">
    <property type="entry name" value="HATPase_c"/>
    <property type="match status" value="1"/>
</dbReference>
<keyword evidence="5" id="KW-0597">Phosphoprotein</keyword>
<dbReference type="AlphaFoldDB" id="A0A1Y1RQA9"/>
<dbReference type="Pfam" id="PF00512">
    <property type="entry name" value="HisKA"/>
    <property type="match status" value="1"/>
</dbReference>
<keyword evidence="4" id="KW-1003">Cell membrane</keyword>
<evidence type="ECO:0000313" key="17">
    <source>
        <dbReference type="Proteomes" id="UP000192359"/>
    </source>
</evidence>
<dbReference type="SUPFAM" id="SSF55874">
    <property type="entry name" value="ATPase domain of HSP90 chaperone/DNA topoisomerase II/histidine kinase"/>
    <property type="match status" value="1"/>
</dbReference>
<keyword evidence="14" id="KW-1133">Transmembrane helix</keyword>
<evidence type="ECO:0000256" key="8">
    <source>
        <dbReference type="ARBA" id="ARBA00022777"/>
    </source>
</evidence>
<dbReference type="CDD" id="cd00082">
    <property type="entry name" value="HisKA"/>
    <property type="match status" value="1"/>
</dbReference>
<comment type="caution">
    <text evidence="16">The sequence shown here is derived from an EMBL/GenBank/DDBJ whole genome shotgun (WGS) entry which is preliminary data.</text>
</comment>
<keyword evidence="6" id="KW-0808">Transferase</keyword>
<evidence type="ECO:0000256" key="1">
    <source>
        <dbReference type="ARBA" id="ARBA00000085"/>
    </source>
</evidence>